<dbReference type="SUPFAM" id="SSF50156">
    <property type="entry name" value="PDZ domain-like"/>
    <property type="match status" value="1"/>
</dbReference>
<evidence type="ECO:0000256" key="3">
    <source>
        <dbReference type="ARBA" id="ARBA00022801"/>
    </source>
</evidence>
<dbReference type="GO" id="GO:0004175">
    <property type="term" value="F:endopeptidase activity"/>
    <property type="evidence" value="ECO:0007669"/>
    <property type="project" value="TreeGrafter"/>
</dbReference>
<dbReference type="PROSITE" id="PS50106">
    <property type="entry name" value="PDZ"/>
    <property type="match status" value="1"/>
</dbReference>
<feature type="domain" description="PDZ" evidence="8">
    <location>
        <begin position="291"/>
        <end position="372"/>
    </location>
</feature>
<organism evidence="9 10">
    <name type="scientific">Roseimicrobium gellanilyticum</name>
    <dbReference type="NCBI Taxonomy" id="748857"/>
    <lineage>
        <taxon>Bacteria</taxon>
        <taxon>Pseudomonadati</taxon>
        <taxon>Verrucomicrobiota</taxon>
        <taxon>Verrucomicrobiia</taxon>
        <taxon>Verrucomicrobiales</taxon>
        <taxon>Verrucomicrobiaceae</taxon>
        <taxon>Roseimicrobium</taxon>
    </lineage>
</organism>
<gene>
    <name evidence="9" type="ORF">DES53_108247</name>
</gene>
<evidence type="ECO:0000259" key="8">
    <source>
        <dbReference type="PROSITE" id="PS50106"/>
    </source>
</evidence>
<dbReference type="EMBL" id="QNRR01000008">
    <property type="protein sequence ID" value="RBP40540.1"/>
    <property type="molecule type" value="Genomic_DNA"/>
</dbReference>
<keyword evidence="7" id="KW-0732">Signal</keyword>
<evidence type="ECO:0000256" key="7">
    <source>
        <dbReference type="SAM" id="SignalP"/>
    </source>
</evidence>
<dbReference type="InterPro" id="IPR005151">
    <property type="entry name" value="Tail-specific_protease"/>
</dbReference>
<dbReference type="Gene3D" id="2.30.42.10">
    <property type="match status" value="1"/>
</dbReference>
<dbReference type="AlphaFoldDB" id="A0A366HES2"/>
<evidence type="ECO:0000256" key="4">
    <source>
        <dbReference type="ARBA" id="ARBA00022825"/>
    </source>
</evidence>
<dbReference type="OrthoDB" id="9812068at2"/>
<comment type="similarity">
    <text evidence="1 5">Belongs to the peptidase S41A family.</text>
</comment>
<evidence type="ECO:0000256" key="5">
    <source>
        <dbReference type="RuleBase" id="RU004404"/>
    </source>
</evidence>
<keyword evidence="2 5" id="KW-0645">Protease</keyword>
<dbReference type="Pfam" id="PF00595">
    <property type="entry name" value="PDZ"/>
    <property type="match status" value="1"/>
</dbReference>
<dbReference type="FunFam" id="3.90.226.10:FF:000090">
    <property type="entry name" value="Tail-specific protease"/>
    <property type="match status" value="1"/>
</dbReference>
<protein>
    <submittedName>
        <fullName evidence="9">Carboxyl-terminal processing protease</fullName>
    </submittedName>
</protein>
<dbReference type="InterPro" id="IPR036034">
    <property type="entry name" value="PDZ_sf"/>
</dbReference>
<dbReference type="InterPro" id="IPR029045">
    <property type="entry name" value="ClpP/crotonase-like_dom_sf"/>
</dbReference>
<dbReference type="GO" id="GO:0007165">
    <property type="term" value="P:signal transduction"/>
    <property type="evidence" value="ECO:0007669"/>
    <property type="project" value="TreeGrafter"/>
</dbReference>
<dbReference type="InterPro" id="IPR001478">
    <property type="entry name" value="PDZ"/>
</dbReference>
<dbReference type="NCBIfam" id="TIGR00225">
    <property type="entry name" value="prc"/>
    <property type="match status" value="1"/>
</dbReference>
<feature type="region of interest" description="Disordered" evidence="6">
    <location>
        <begin position="177"/>
        <end position="242"/>
    </location>
</feature>
<dbReference type="InterPro" id="IPR040573">
    <property type="entry name" value="TSP_N"/>
</dbReference>
<reference evidence="9 10" key="1">
    <citation type="submission" date="2018-06" db="EMBL/GenBank/DDBJ databases">
        <title>Genomic Encyclopedia of Type Strains, Phase IV (KMG-IV): sequencing the most valuable type-strain genomes for metagenomic binning, comparative biology and taxonomic classification.</title>
        <authorList>
            <person name="Goeker M."/>
        </authorList>
    </citation>
    <scope>NUCLEOTIDE SEQUENCE [LARGE SCALE GENOMIC DNA]</scope>
    <source>
        <strain evidence="9 10">DSM 25532</strain>
    </source>
</reference>
<feature type="chain" id="PRO_5016620113" evidence="7">
    <location>
        <begin position="27"/>
        <end position="802"/>
    </location>
</feature>
<dbReference type="GO" id="GO:0008236">
    <property type="term" value="F:serine-type peptidase activity"/>
    <property type="evidence" value="ECO:0007669"/>
    <property type="project" value="UniProtKB-KW"/>
</dbReference>
<comment type="caution">
    <text evidence="9">The sequence shown here is derived from an EMBL/GenBank/DDBJ whole genome shotgun (WGS) entry which is preliminary data.</text>
</comment>
<dbReference type="RefSeq" id="WP_113960398.1">
    <property type="nucleotide sequence ID" value="NZ_QNRR01000008.1"/>
</dbReference>
<evidence type="ECO:0000313" key="9">
    <source>
        <dbReference type="EMBL" id="RBP40540.1"/>
    </source>
</evidence>
<dbReference type="Pfam" id="PF11818">
    <property type="entry name" value="DUF3340"/>
    <property type="match status" value="1"/>
</dbReference>
<dbReference type="Pfam" id="PF17804">
    <property type="entry name" value="TSP_NTD"/>
    <property type="match status" value="2"/>
</dbReference>
<evidence type="ECO:0000256" key="2">
    <source>
        <dbReference type="ARBA" id="ARBA00022670"/>
    </source>
</evidence>
<feature type="region of interest" description="Disordered" evidence="6">
    <location>
        <begin position="681"/>
        <end position="701"/>
    </location>
</feature>
<dbReference type="Gene3D" id="3.90.226.10">
    <property type="entry name" value="2-enoyl-CoA Hydratase, Chain A, domain 1"/>
    <property type="match status" value="1"/>
</dbReference>
<name>A0A366HES2_9BACT</name>
<dbReference type="SUPFAM" id="SSF52096">
    <property type="entry name" value="ClpP/crotonase"/>
    <property type="match status" value="1"/>
</dbReference>
<dbReference type="PANTHER" id="PTHR32060">
    <property type="entry name" value="TAIL-SPECIFIC PROTEASE"/>
    <property type="match status" value="1"/>
</dbReference>
<feature type="compositionally biased region" description="Basic and acidic residues" evidence="6">
    <location>
        <begin position="177"/>
        <end position="200"/>
    </location>
</feature>
<feature type="signal peptide" evidence="7">
    <location>
        <begin position="1"/>
        <end position="26"/>
    </location>
</feature>
<dbReference type="GO" id="GO:0006508">
    <property type="term" value="P:proteolysis"/>
    <property type="evidence" value="ECO:0007669"/>
    <property type="project" value="UniProtKB-KW"/>
</dbReference>
<dbReference type="InterPro" id="IPR004447">
    <property type="entry name" value="Peptidase_S41A"/>
</dbReference>
<dbReference type="CDD" id="cd06782">
    <property type="entry name" value="cpPDZ_CPP-like"/>
    <property type="match status" value="1"/>
</dbReference>
<dbReference type="InterPro" id="IPR020992">
    <property type="entry name" value="Tail_Prtase_C"/>
</dbReference>
<accession>A0A366HES2</accession>
<dbReference type="PANTHER" id="PTHR32060:SF22">
    <property type="entry name" value="CARBOXYL-TERMINAL-PROCESSING PEPTIDASE 3, CHLOROPLASTIC"/>
    <property type="match status" value="1"/>
</dbReference>
<sequence length="802" mass="89364">MRKASSLFSTVALLTVLAAAPTPSRAETNFGQVAMHVAYMLQNHHLSHQEFDETVSKKLLEAYLNFLDYSHIYFTQEDVDKFRSDYSGTLDKHIHTRNISPALDIYYRYEERVKERVAFAKKALETKKFTFDSSRVIDVKREKAPWPKDVAAADALWVDLIEGDLLAERLSDRAREDAQKRKAEEKAKEKAAKPEGDKSAAAEAAPPKTEKVEEAPKTAKGEPVKKAAPAKGKDEPEETPEQRVLKRYERLLEQLAENEQEDIVNYFLSCLAGSYDPHTEYMSQQETDNFKITMQHSLVGIGALLSSKDNLAEIQGIVVGGPADKQGELKIGDRILAVGQGDGTGSNSDWVDIKYMKLQKIVEMIRGKDGTVVRLKVNPAGSEDPSNTHTISIVRGEVELKEKLANAELIQTPPVDGKSSKLGWINLSAFYADMEEGTVSCTADVQRLLKRLMAEKIEGLVVDLRGNGGGSLEEAIKLTGLFVPKGPVVQAKDWRDNVTWRDCENERAVYEGPLVVLTDKASASASEIFAAALQDYRRAVVIGEKSTFGKGTVQTILPVERYMPFFSDKSRAGALKVTIQKFYRIAGGSTQLKGVIPDVQLPSLRDVMEIGEDSLPNALPYDTIPARTFTYATKTPLPLNEIRSRVETRIAANPEFQYVVEDTTRLKERIDRNTISLNEKERQKELDETRARSETRKTERKARVEDLAKTAKAGFDQYRLTLDNVDKPDLVKESNFTKEQATGMRVAESEDDEDGVGDLKQFPYGMDPAKLETLHVLRDLIQLSGRPAQTANTSDARKANGS</sequence>
<dbReference type="SMART" id="SM00228">
    <property type="entry name" value="PDZ"/>
    <property type="match status" value="1"/>
</dbReference>
<proteinExistence type="inferred from homology"/>
<feature type="compositionally biased region" description="Basic and acidic residues" evidence="6">
    <location>
        <begin position="208"/>
        <end position="225"/>
    </location>
</feature>
<keyword evidence="3 5" id="KW-0378">Hydrolase</keyword>
<dbReference type="GO" id="GO:0030288">
    <property type="term" value="C:outer membrane-bounded periplasmic space"/>
    <property type="evidence" value="ECO:0007669"/>
    <property type="project" value="TreeGrafter"/>
</dbReference>
<dbReference type="Pfam" id="PF03572">
    <property type="entry name" value="Peptidase_S41"/>
    <property type="match status" value="1"/>
</dbReference>
<keyword evidence="4 5" id="KW-0720">Serine protease</keyword>
<evidence type="ECO:0000313" key="10">
    <source>
        <dbReference type="Proteomes" id="UP000253426"/>
    </source>
</evidence>
<keyword evidence="10" id="KW-1185">Reference proteome</keyword>
<dbReference type="CDD" id="cd07560">
    <property type="entry name" value="Peptidase_S41_CPP"/>
    <property type="match status" value="1"/>
</dbReference>
<dbReference type="Proteomes" id="UP000253426">
    <property type="component" value="Unassembled WGS sequence"/>
</dbReference>
<evidence type="ECO:0000256" key="1">
    <source>
        <dbReference type="ARBA" id="ARBA00009179"/>
    </source>
</evidence>
<evidence type="ECO:0000256" key="6">
    <source>
        <dbReference type="SAM" id="MobiDB-lite"/>
    </source>
</evidence>
<dbReference type="SMART" id="SM00245">
    <property type="entry name" value="TSPc"/>
    <property type="match status" value="1"/>
</dbReference>